<feature type="binding site" evidence="12">
    <location>
        <begin position="313"/>
        <end position="316"/>
    </location>
    <ligand>
        <name>FAD</name>
        <dbReference type="ChEBI" id="CHEBI:57692"/>
    </ligand>
</feature>
<dbReference type="InterPro" id="IPR023753">
    <property type="entry name" value="FAD/NAD-binding_dom"/>
</dbReference>
<dbReference type="PRINTS" id="PR00411">
    <property type="entry name" value="PNDRDTASEI"/>
</dbReference>
<feature type="domain" description="FAD/NAD(P)-binding" evidence="16">
    <location>
        <begin position="4"/>
        <end position="322"/>
    </location>
</feature>
<dbReference type="EMBL" id="CP031376">
    <property type="protein sequence ID" value="AXK51426.1"/>
    <property type="molecule type" value="Genomic_DNA"/>
</dbReference>
<dbReference type="InterPro" id="IPR050151">
    <property type="entry name" value="Class-I_Pyr_Nuc-Dis_Oxidored"/>
</dbReference>
<evidence type="ECO:0000256" key="7">
    <source>
        <dbReference type="ARBA" id="ARBA00023027"/>
    </source>
</evidence>
<comment type="cofactor">
    <cofactor evidence="12 14">
        <name>FAD</name>
        <dbReference type="ChEBI" id="CHEBI:57692"/>
    </cofactor>
    <text evidence="12 14">Binds 1 FAD per subunit.</text>
</comment>
<keyword evidence="8" id="KW-1015">Disulfide bond</keyword>
<evidence type="ECO:0000256" key="1">
    <source>
        <dbReference type="ARBA" id="ARBA00007532"/>
    </source>
</evidence>
<feature type="binding site" evidence="12">
    <location>
        <position position="268"/>
    </location>
    <ligand>
        <name>NAD(+)</name>
        <dbReference type="ChEBI" id="CHEBI:57540"/>
    </ligand>
</feature>
<feature type="active site" description="Proton acceptor" evidence="11">
    <location>
        <position position="439"/>
    </location>
</feature>
<dbReference type="PANTHER" id="PTHR22912">
    <property type="entry name" value="DISULFIDE OXIDOREDUCTASE"/>
    <property type="match status" value="1"/>
</dbReference>
<evidence type="ECO:0000256" key="9">
    <source>
        <dbReference type="ARBA" id="ARBA00023284"/>
    </source>
</evidence>
<evidence type="ECO:0000256" key="14">
    <source>
        <dbReference type="RuleBase" id="RU003692"/>
    </source>
</evidence>
<dbReference type="GO" id="GO:0050660">
    <property type="term" value="F:flavin adenine dinucleotide binding"/>
    <property type="evidence" value="ECO:0007669"/>
    <property type="project" value="InterPro"/>
</dbReference>
<keyword evidence="5 12" id="KW-0274">FAD</keyword>
<keyword evidence="18" id="KW-1185">Reference proteome</keyword>
<feature type="binding site" evidence="12">
    <location>
        <begin position="180"/>
        <end position="187"/>
    </location>
    <ligand>
        <name>NAD(+)</name>
        <dbReference type="ChEBI" id="CHEBI:57540"/>
    </ligand>
</feature>
<dbReference type="Gene3D" id="3.50.50.60">
    <property type="entry name" value="FAD/NAD(P)-binding domain"/>
    <property type="match status" value="2"/>
</dbReference>
<sequence>MKEYDLAIIGAGPGGYVAAIKAAQHGLKTLIIEKEYYGGVCLNVGCIPTKALLKSTSVYNTMKNAEKYGIIVDKESVRPDWTAMMKRKESVIKQLVTGVETLIKKNKVDRIDGNAEIIDNNNLTVNKETIKFKNLIIATGSSANELTLPGFAEAKKAGTLITSTEALSLKEIPKKIVIIGGGVIGIEFSSLFRRLGTEVTILQGLDTILEILDKDISKEMTRKLLTRPNVKIETSIQIIKIEGKKIFFKDKSGEEKSVEFDYVLQSVGRRPVLPNFGNAKVKLTERGAIDINDYCQTSIPNIYAIGDVTGKIMLAHVASNQAEVAVSNIVGTPTKMNYNYMPSCIYTSPEVAAVGLTEEQVKKDNIPYKAFKFPLVANGKSIADGNTDGFVKVIIDPKYGQILGAHIIASTATDMISEITTLMVAEGTIAELAKSVHPHPTVSEAIMEVAIALQDKPLHL</sequence>
<feature type="disulfide bond" description="Redox-active" evidence="13">
    <location>
        <begin position="41"/>
        <end position="46"/>
    </location>
</feature>
<name>A0A345Z497_9MOLU</name>
<evidence type="ECO:0000256" key="8">
    <source>
        <dbReference type="ARBA" id="ARBA00023157"/>
    </source>
</evidence>
<dbReference type="PROSITE" id="PS00076">
    <property type="entry name" value="PYRIDINE_REDOX_1"/>
    <property type="match status" value="1"/>
</dbReference>
<keyword evidence="12" id="KW-0547">Nucleotide-binding</keyword>
<comment type="similarity">
    <text evidence="1 14">Belongs to the class-I pyridine nucleotide-disulfide oxidoreductase family.</text>
</comment>
<dbReference type="EC" id="1.8.1.4" evidence="2 14"/>
<evidence type="ECO:0000256" key="2">
    <source>
        <dbReference type="ARBA" id="ARBA00012608"/>
    </source>
</evidence>
<protein>
    <recommendedName>
        <fullName evidence="3 14">Dihydrolipoyl dehydrogenase</fullName>
        <ecNumber evidence="2 14">1.8.1.4</ecNumber>
    </recommendedName>
</protein>
<keyword evidence="7 12" id="KW-0520">NAD</keyword>
<dbReference type="Pfam" id="PF07992">
    <property type="entry name" value="Pyr_redox_2"/>
    <property type="match status" value="1"/>
</dbReference>
<dbReference type="GO" id="GO:0006103">
    <property type="term" value="P:2-oxoglutarate metabolic process"/>
    <property type="evidence" value="ECO:0007669"/>
    <property type="project" value="TreeGrafter"/>
</dbReference>
<evidence type="ECO:0000256" key="4">
    <source>
        <dbReference type="ARBA" id="ARBA00022630"/>
    </source>
</evidence>
<feature type="binding site" evidence="12">
    <location>
        <position position="50"/>
    </location>
    <ligand>
        <name>FAD</name>
        <dbReference type="ChEBI" id="CHEBI:57692"/>
    </ligand>
</feature>
<feature type="binding site" evidence="12">
    <location>
        <position position="307"/>
    </location>
    <ligand>
        <name>FAD</name>
        <dbReference type="ChEBI" id="CHEBI:57692"/>
    </ligand>
</feature>
<dbReference type="InterPro" id="IPR006258">
    <property type="entry name" value="Lipoamide_DH"/>
</dbReference>
<dbReference type="NCBIfam" id="TIGR01350">
    <property type="entry name" value="lipoamide_DH"/>
    <property type="match status" value="1"/>
</dbReference>
<dbReference type="FunFam" id="3.30.390.30:FF:000001">
    <property type="entry name" value="Dihydrolipoyl dehydrogenase"/>
    <property type="match status" value="1"/>
</dbReference>
<dbReference type="PIRSF" id="PIRSF000350">
    <property type="entry name" value="Mercury_reductase_MerA"/>
    <property type="match status" value="1"/>
</dbReference>
<dbReference type="InterPro" id="IPR012999">
    <property type="entry name" value="Pyr_OxRdtase_I_AS"/>
</dbReference>
<keyword evidence="6 14" id="KW-0560">Oxidoreductase</keyword>
<accession>A0A345Z497</accession>
<proteinExistence type="inferred from homology"/>
<evidence type="ECO:0000256" key="12">
    <source>
        <dbReference type="PIRSR" id="PIRSR000350-3"/>
    </source>
</evidence>
<dbReference type="InterPro" id="IPR036188">
    <property type="entry name" value="FAD/NAD-bd_sf"/>
</dbReference>
<reference evidence="17 18" key="1">
    <citation type="submission" date="2018-07" db="EMBL/GenBank/DDBJ databases">
        <title>Complete genome sequence of Spiroplasma alleghenense PLHS-1 (ATCC 51752).</title>
        <authorList>
            <person name="Chou L."/>
            <person name="Lee T.-Y."/>
            <person name="Tsai Y.-M."/>
            <person name="Kuo C.-H."/>
        </authorList>
    </citation>
    <scope>NUCLEOTIDE SEQUENCE [LARGE SCALE GENOMIC DNA]</scope>
    <source>
        <strain evidence="17 18">PLHS-1</strain>
    </source>
</reference>
<evidence type="ECO:0000259" key="16">
    <source>
        <dbReference type="Pfam" id="PF07992"/>
    </source>
</evidence>
<evidence type="ECO:0000313" key="17">
    <source>
        <dbReference type="EMBL" id="AXK51426.1"/>
    </source>
</evidence>
<dbReference type="PANTHER" id="PTHR22912:SF160">
    <property type="entry name" value="DIHYDROLIPOYL DEHYDROGENASE"/>
    <property type="match status" value="1"/>
</dbReference>
<evidence type="ECO:0000256" key="5">
    <source>
        <dbReference type="ARBA" id="ARBA00022827"/>
    </source>
</evidence>
<comment type="catalytic activity">
    <reaction evidence="10 14">
        <text>N(6)-[(R)-dihydrolipoyl]-L-lysyl-[protein] + NAD(+) = N(6)-[(R)-lipoyl]-L-lysyl-[protein] + NADH + H(+)</text>
        <dbReference type="Rhea" id="RHEA:15045"/>
        <dbReference type="Rhea" id="RHEA-COMP:10474"/>
        <dbReference type="Rhea" id="RHEA-COMP:10475"/>
        <dbReference type="ChEBI" id="CHEBI:15378"/>
        <dbReference type="ChEBI" id="CHEBI:57540"/>
        <dbReference type="ChEBI" id="CHEBI:57945"/>
        <dbReference type="ChEBI" id="CHEBI:83099"/>
        <dbReference type="ChEBI" id="CHEBI:83100"/>
        <dbReference type="EC" id="1.8.1.4"/>
    </reaction>
</comment>
<dbReference type="SUPFAM" id="SSF51905">
    <property type="entry name" value="FAD/NAD(P)-binding domain"/>
    <property type="match status" value="1"/>
</dbReference>
<dbReference type="SUPFAM" id="SSF55424">
    <property type="entry name" value="FAD/NAD-linked reductases, dimerisation (C-terminal) domain"/>
    <property type="match status" value="1"/>
</dbReference>
<dbReference type="InterPro" id="IPR016156">
    <property type="entry name" value="FAD/NAD-linked_Rdtase_dimer_sf"/>
</dbReference>
<dbReference type="Gene3D" id="3.30.390.30">
    <property type="match status" value="1"/>
</dbReference>
<keyword evidence="17" id="KW-0670">Pyruvate</keyword>
<dbReference type="OrthoDB" id="9807946at2"/>
<dbReference type="GO" id="GO:0004148">
    <property type="term" value="F:dihydrolipoyl dehydrogenase (NADH) activity"/>
    <property type="evidence" value="ECO:0007669"/>
    <property type="project" value="UniProtKB-EC"/>
</dbReference>
<evidence type="ECO:0000256" key="11">
    <source>
        <dbReference type="PIRSR" id="PIRSR000350-2"/>
    </source>
</evidence>
<dbReference type="PRINTS" id="PR00368">
    <property type="entry name" value="FADPNR"/>
</dbReference>
<dbReference type="KEGG" id="salx:SALLE_v1c07560"/>
<feature type="domain" description="Pyridine nucleotide-disulphide oxidoreductase dimerisation" evidence="15">
    <location>
        <begin position="341"/>
        <end position="449"/>
    </location>
</feature>
<keyword evidence="4 14" id="KW-0285">Flavoprotein</keyword>
<comment type="miscellaneous">
    <text evidence="14">The active site is a redox-active disulfide bond.</text>
</comment>
<organism evidence="17 18">
    <name type="scientific">Spiroplasma alleghenense</name>
    <dbReference type="NCBI Taxonomy" id="216931"/>
    <lineage>
        <taxon>Bacteria</taxon>
        <taxon>Bacillati</taxon>
        <taxon>Mycoplasmatota</taxon>
        <taxon>Mollicutes</taxon>
        <taxon>Entomoplasmatales</taxon>
        <taxon>Spiroplasmataceae</taxon>
        <taxon>Spiroplasma</taxon>
    </lineage>
</organism>
<evidence type="ECO:0000313" key="18">
    <source>
        <dbReference type="Proteomes" id="UP000254792"/>
    </source>
</evidence>
<dbReference type="RefSeq" id="WP_115558728.1">
    <property type="nucleotide sequence ID" value="NZ_CP031376.1"/>
</dbReference>
<dbReference type="AlphaFoldDB" id="A0A345Z497"/>
<dbReference type="Pfam" id="PF02852">
    <property type="entry name" value="Pyr_redox_dim"/>
    <property type="match status" value="1"/>
</dbReference>
<evidence type="ECO:0000256" key="3">
    <source>
        <dbReference type="ARBA" id="ARBA00016961"/>
    </source>
</evidence>
<feature type="binding site" evidence="12">
    <location>
        <begin position="139"/>
        <end position="141"/>
    </location>
    <ligand>
        <name>FAD</name>
        <dbReference type="ChEBI" id="CHEBI:57692"/>
    </ligand>
</feature>
<keyword evidence="9 14" id="KW-0676">Redox-active center</keyword>
<evidence type="ECO:0000256" key="10">
    <source>
        <dbReference type="ARBA" id="ARBA00049187"/>
    </source>
</evidence>
<evidence type="ECO:0000256" key="13">
    <source>
        <dbReference type="PIRSR" id="PIRSR000350-4"/>
    </source>
</evidence>
<dbReference type="Proteomes" id="UP000254792">
    <property type="component" value="Chromosome"/>
</dbReference>
<gene>
    <name evidence="17" type="primary">pdhD</name>
    <name evidence="17" type="ORF">SALLE_v1c07560</name>
</gene>
<evidence type="ECO:0000259" key="15">
    <source>
        <dbReference type="Pfam" id="PF02852"/>
    </source>
</evidence>
<dbReference type="InterPro" id="IPR001100">
    <property type="entry name" value="Pyr_nuc-diS_OxRdtase"/>
</dbReference>
<evidence type="ECO:0000256" key="6">
    <source>
        <dbReference type="ARBA" id="ARBA00023002"/>
    </source>
</evidence>
<dbReference type="InterPro" id="IPR004099">
    <property type="entry name" value="Pyr_nucl-diS_OxRdtase_dimer"/>
</dbReference>